<protein>
    <submittedName>
        <fullName evidence="3">Uncharacterized protein</fullName>
    </submittedName>
</protein>
<evidence type="ECO:0000313" key="3">
    <source>
        <dbReference type="EMBL" id="GEB17795.1"/>
    </source>
</evidence>
<accession>A0A4Y3NBN4</accession>
<keyword evidence="1" id="KW-0328">Glycosyltransferase</keyword>
<comment type="caution">
    <text evidence="3">The sequence shown here is derived from an EMBL/GenBank/DDBJ whole genome shotgun (WGS) entry which is preliminary data.</text>
</comment>
<dbReference type="AlphaFoldDB" id="A0A4Y3NBN4"/>
<dbReference type="Pfam" id="PF03808">
    <property type="entry name" value="Glyco_tran_WecG"/>
    <property type="match status" value="1"/>
</dbReference>
<dbReference type="PANTHER" id="PTHR34136">
    <property type="match status" value="1"/>
</dbReference>
<dbReference type="GeneID" id="97301988"/>
<evidence type="ECO:0000256" key="2">
    <source>
        <dbReference type="ARBA" id="ARBA00022679"/>
    </source>
</evidence>
<dbReference type="EMBL" id="BJMD01000002">
    <property type="protein sequence ID" value="GEB17795.1"/>
    <property type="molecule type" value="Genomic_DNA"/>
</dbReference>
<sequence length="251" mass="27802">MLLQNQTSRADLLGLTVDRLSMDESVERALELIASGGPHQHVVVNAAKVVAAVEDEAVRSTINGCSIVNADGQSVVWASRLLGDALPERVAGIDFMNRLVDESAKHGLRIYLLGAKSHVVEATANAFRERGAEVVGHHDGYWRQSKSDLEICQEVAATTPDILFIAVPSPFKEIFLADNLHRLGVKLCVGVGGSFDVVAGETTRAPIWMQRYGLEWFFRLLQEPRRMMRRYLVGNAKFIYYVVRGRLRLGS</sequence>
<gene>
    <name evidence="3" type="ORF">AAU01_05500</name>
</gene>
<dbReference type="GO" id="GO:0016758">
    <property type="term" value="F:hexosyltransferase activity"/>
    <property type="evidence" value="ECO:0007669"/>
    <property type="project" value="TreeGrafter"/>
</dbReference>
<dbReference type="Proteomes" id="UP000317715">
    <property type="component" value="Unassembled WGS sequence"/>
</dbReference>
<organism evidence="3 4">
    <name type="scientific">Paenarthrobacter aurescens</name>
    <name type="common">Arthrobacter aurescens</name>
    <dbReference type="NCBI Taxonomy" id="43663"/>
    <lineage>
        <taxon>Bacteria</taxon>
        <taxon>Bacillati</taxon>
        <taxon>Actinomycetota</taxon>
        <taxon>Actinomycetes</taxon>
        <taxon>Micrococcales</taxon>
        <taxon>Micrococcaceae</taxon>
        <taxon>Paenarthrobacter</taxon>
    </lineage>
</organism>
<keyword evidence="2" id="KW-0808">Transferase</keyword>
<dbReference type="InterPro" id="IPR004629">
    <property type="entry name" value="WecG_TagA_CpsF"/>
</dbReference>
<dbReference type="OrthoDB" id="9771846at2"/>
<dbReference type="RefSeq" id="WP_141281432.1">
    <property type="nucleotide sequence ID" value="NZ_BAAAWK010000001.1"/>
</dbReference>
<reference evidence="3 4" key="1">
    <citation type="submission" date="2019-06" db="EMBL/GenBank/DDBJ databases">
        <title>Whole genome shotgun sequence of Paenarthrobacter aurescens NBRC 12136.</title>
        <authorList>
            <person name="Hosoyama A."/>
            <person name="Uohara A."/>
            <person name="Ohji S."/>
            <person name="Ichikawa N."/>
        </authorList>
    </citation>
    <scope>NUCLEOTIDE SEQUENCE [LARGE SCALE GENOMIC DNA]</scope>
    <source>
        <strain evidence="3 4">NBRC 12136</strain>
    </source>
</reference>
<name>A0A4Y3NBN4_PAEAU</name>
<keyword evidence="4" id="KW-1185">Reference proteome</keyword>
<dbReference type="PANTHER" id="PTHR34136:SF1">
    <property type="entry name" value="UDP-N-ACETYL-D-MANNOSAMINURONIC ACID TRANSFERASE"/>
    <property type="match status" value="1"/>
</dbReference>
<proteinExistence type="predicted"/>
<dbReference type="NCBIfam" id="TIGR00696">
    <property type="entry name" value="wecG_tagA_cpsF"/>
    <property type="match status" value="1"/>
</dbReference>
<evidence type="ECO:0000256" key="1">
    <source>
        <dbReference type="ARBA" id="ARBA00022676"/>
    </source>
</evidence>
<evidence type="ECO:0000313" key="4">
    <source>
        <dbReference type="Proteomes" id="UP000317715"/>
    </source>
</evidence>
<dbReference type="CDD" id="cd06533">
    <property type="entry name" value="Glyco_transf_WecG_TagA"/>
    <property type="match status" value="1"/>
</dbReference>